<dbReference type="AlphaFoldDB" id="A0A8T2SSK4"/>
<feature type="compositionally biased region" description="Basic and acidic residues" evidence="1">
    <location>
        <begin position="454"/>
        <end position="469"/>
    </location>
</feature>
<feature type="region of interest" description="Disordered" evidence="1">
    <location>
        <begin position="77"/>
        <end position="156"/>
    </location>
</feature>
<feature type="compositionally biased region" description="Basic and acidic residues" evidence="1">
    <location>
        <begin position="909"/>
        <end position="925"/>
    </location>
</feature>
<feature type="compositionally biased region" description="Low complexity" evidence="1">
    <location>
        <begin position="740"/>
        <end position="752"/>
    </location>
</feature>
<gene>
    <name evidence="2" type="ORF">KP509_17G007300</name>
</gene>
<feature type="compositionally biased region" description="Polar residues" evidence="1">
    <location>
        <begin position="935"/>
        <end position="947"/>
    </location>
</feature>
<proteinExistence type="predicted"/>
<evidence type="ECO:0000256" key="1">
    <source>
        <dbReference type="SAM" id="MobiDB-lite"/>
    </source>
</evidence>
<reference evidence="2" key="1">
    <citation type="submission" date="2021-08" db="EMBL/GenBank/DDBJ databases">
        <title>WGS assembly of Ceratopteris richardii.</title>
        <authorList>
            <person name="Marchant D.B."/>
            <person name="Chen G."/>
            <person name="Jenkins J."/>
            <person name="Shu S."/>
            <person name="Leebens-Mack J."/>
            <person name="Grimwood J."/>
            <person name="Schmutz J."/>
            <person name="Soltis P."/>
            <person name="Soltis D."/>
            <person name="Chen Z.-H."/>
        </authorList>
    </citation>
    <scope>NUCLEOTIDE SEQUENCE</scope>
    <source>
        <strain evidence="2">Whitten #5841</strain>
        <tissue evidence="2">Leaf</tissue>
    </source>
</reference>
<feature type="compositionally biased region" description="Basic and acidic residues" evidence="1">
    <location>
        <begin position="583"/>
        <end position="592"/>
    </location>
</feature>
<dbReference type="Proteomes" id="UP000825935">
    <property type="component" value="Chromosome 17"/>
</dbReference>
<feature type="region of interest" description="Disordered" evidence="1">
    <location>
        <begin position="846"/>
        <end position="1074"/>
    </location>
</feature>
<evidence type="ECO:0000313" key="3">
    <source>
        <dbReference type="Proteomes" id="UP000825935"/>
    </source>
</evidence>
<dbReference type="EMBL" id="CM035422">
    <property type="protein sequence ID" value="KAH7372501.1"/>
    <property type="molecule type" value="Genomic_DNA"/>
</dbReference>
<comment type="caution">
    <text evidence="2">The sequence shown here is derived from an EMBL/GenBank/DDBJ whole genome shotgun (WGS) entry which is preliminary data.</text>
</comment>
<feature type="compositionally biased region" description="Basic and acidic residues" evidence="1">
    <location>
        <begin position="377"/>
        <end position="395"/>
    </location>
</feature>
<feature type="region of interest" description="Disordered" evidence="1">
    <location>
        <begin position="620"/>
        <end position="669"/>
    </location>
</feature>
<accession>A0A8T2SSK4</accession>
<dbReference type="OrthoDB" id="1930574at2759"/>
<feature type="compositionally biased region" description="Basic and acidic residues" evidence="1">
    <location>
        <begin position="411"/>
        <end position="423"/>
    </location>
</feature>
<feature type="region of interest" description="Disordered" evidence="1">
    <location>
        <begin position="686"/>
        <end position="804"/>
    </location>
</feature>
<organism evidence="2 3">
    <name type="scientific">Ceratopteris richardii</name>
    <name type="common">Triangle waterfern</name>
    <dbReference type="NCBI Taxonomy" id="49495"/>
    <lineage>
        <taxon>Eukaryota</taxon>
        <taxon>Viridiplantae</taxon>
        <taxon>Streptophyta</taxon>
        <taxon>Embryophyta</taxon>
        <taxon>Tracheophyta</taxon>
        <taxon>Polypodiopsida</taxon>
        <taxon>Polypodiidae</taxon>
        <taxon>Polypodiales</taxon>
        <taxon>Pteridineae</taxon>
        <taxon>Pteridaceae</taxon>
        <taxon>Parkerioideae</taxon>
        <taxon>Ceratopteris</taxon>
    </lineage>
</organism>
<feature type="compositionally biased region" description="Basic and acidic residues" evidence="1">
    <location>
        <begin position="525"/>
        <end position="548"/>
    </location>
</feature>
<feature type="compositionally biased region" description="Polar residues" evidence="1">
    <location>
        <begin position="899"/>
        <end position="908"/>
    </location>
</feature>
<protein>
    <submittedName>
        <fullName evidence="2">Uncharacterized protein</fullName>
    </submittedName>
</protein>
<feature type="compositionally biased region" description="Polar residues" evidence="1">
    <location>
        <begin position="187"/>
        <end position="199"/>
    </location>
</feature>
<feature type="region of interest" description="Disordered" evidence="1">
    <location>
        <begin position="580"/>
        <end position="605"/>
    </location>
</feature>
<feature type="compositionally biased region" description="Acidic residues" evidence="1">
    <location>
        <begin position="513"/>
        <end position="524"/>
    </location>
</feature>
<feature type="region of interest" description="Disordered" evidence="1">
    <location>
        <begin position="169"/>
        <end position="282"/>
    </location>
</feature>
<name>A0A8T2SSK4_CERRI</name>
<sequence>MGSLNAHEKKKEKRVFGIGSLIWGESTEDSLKDTGPAMDHSVSVKLAITSFRTSGHVSKTSHFIENGIKNIDAEVERDAGKSDKVNTMPQAPDLDTRDGPVKAADVAPQRRKCDDSPAIVPIKKRRIQLLEASRSPSSPPYLPSPRATSLESVPMQVVSSVSSSAKLLGFSSASSPRSSAPIPTSSVSQCSLPPTQINFVASGGDDSESAKQLKGIHADSLGPEQYAGTTDEYHEHDDDASQTLQSSSKDGITQYSDAFTDDANPDTKADGDSICSESSNFNKDDRLHWDLNTNMEAWDALTEREAGNISEGSCRGASSLPTLVTAQTTEDHKIMDDGELTGDQLDEVSECGEEAEIRQEIEHEESDVRQEIMEEEAAVEKQEIAYQDPDTKEGTLEDSGTVRPVSEIPETGEHKMDVLKNEDPAEELEDKEQNSSQSLEHRDIEEDEVASFHPEGRCDATVAPDHHESSYTSTHDAYYSGGNESHDLPENLYLQDNLPERPKAGKQTRVSSDDAEEWNYEPELEEHVDYGDSDCRDVDDPGMDVDDKGSFMQVESTWKEDESMHPHQVALSESDFAIAGEPSAEHSSERHMTSGRSRTSGWDQLPEGFDNVEEALRAAKEGTTHRGGRNGSWNCSAGRGSFHPSSRFGPGPGTGARGSSTTKDGFAASRGESYYADRHLEEPLYERESYRHSRRGDGNYNIRGREPTRRPTGFGRGRGGWMDSQNGHMNQWGPGRHRPGSGFSGPSNSGVSASRAENGGFTAPDVRLPKHGLGLGRGMRSTVSGRVGRGSHVRGPPVDTDGGVHYPLRTGSGADRVAGFGTGYTGGIHDRGGHGMIDRYRGGMDTSRSLSPRRPHPLDHSNMMGRIPGMRPDSRVVRSRIPPPNHHYGGPSEYHGPTIQRSSPSSRWSGDKREVDSFEERDFKRPLSRTRMPAQRTSPNVIHGSSLTDERNHQLISGSRHSPPLKSSVAPPYLRKTKEDNLDPRPPKRIEEIDQRHADSFAKDSDYRRPSPSRDSERERDRASVYRRERDRDDERRRDSRQSSSRDSRFPGGNKHMSTRDVDDDIAPRRRRPS</sequence>
<feature type="compositionally biased region" description="Basic and acidic residues" evidence="1">
    <location>
        <begin position="686"/>
        <end position="709"/>
    </location>
</feature>
<keyword evidence="3" id="KW-1185">Reference proteome</keyword>
<evidence type="ECO:0000313" key="2">
    <source>
        <dbReference type="EMBL" id="KAH7372501.1"/>
    </source>
</evidence>
<feature type="compositionally biased region" description="Low complexity" evidence="1">
    <location>
        <begin position="169"/>
        <end position="186"/>
    </location>
</feature>
<feature type="region of interest" description="Disordered" evidence="1">
    <location>
        <begin position="377"/>
        <end position="548"/>
    </location>
</feature>
<feature type="compositionally biased region" description="Polar residues" evidence="1">
    <location>
        <begin position="241"/>
        <end position="257"/>
    </location>
</feature>
<dbReference type="OMA" id="WINCVEL"/>
<feature type="compositionally biased region" description="Basic and acidic residues" evidence="1">
    <location>
        <begin position="976"/>
        <end position="1049"/>
    </location>
</feature>